<gene>
    <name evidence="2" type="ORF">H9942_06950</name>
</gene>
<comment type="caution">
    <text evidence="2">The sequence shown here is derived from an EMBL/GenBank/DDBJ whole genome shotgun (WGS) entry which is preliminary data.</text>
</comment>
<organism evidence="2 3">
    <name type="scientific">Candidatus Acutalibacter ornithocaccae</name>
    <dbReference type="NCBI Taxonomy" id="2838416"/>
    <lineage>
        <taxon>Bacteria</taxon>
        <taxon>Bacillati</taxon>
        <taxon>Bacillota</taxon>
        <taxon>Clostridia</taxon>
        <taxon>Eubacteriales</taxon>
        <taxon>Acutalibacteraceae</taxon>
        <taxon>Acutalibacter</taxon>
    </lineage>
</organism>
<sequence>MNKAFLRGLVVAAVLLINCTLLSGFIERQMTVPVRECSPRYDVAVGSQRIPADAIRWEDGQSFLYAIQEGQGLTAGLWAKRVPVNVIGIEGAAAFVMEDESQAYVLYGSRPFQDGERVLPVEEGQAQPDTLLLWMPAGASPLEEGVTIPLGEGEATLYSREVMQPFLAERELAQLVPEELRAQSAVISCQELEKLLNGLPWLAGAALLVLATLLLAILFCVALGRGKRWSWYLGCGVGCLLAWVGLVLVLGRAQLPSSLLPTGNIFAWGHYSNLFQLAEAGLAAFAENARCAELLNLLRQRQREAMLLLAGGAALLCLLLVTMGMYLRRSSGFHARGGRLPSFRKEESEKS</sequence>
<feature type="transmembrane region" description="Helical" evidence="1">
    <location>
        <begin position="231"/>
        <end position="251"/>
    </location>
</feature>
<evidence type="ECO:0000313" key="2">
    <source>
        <dbReference type="EMBL" id="HJB37791.1"/>
    </source>
</evidence>
<evidence type="ECO:0000256" key="1">
    <source>
        <dbReference type="SAM" id="Phobius"/>
    </source>
</evidence>
<dbReference type="Proteomes" id="UP000824214">
    <property type="component" value="Unassembled WGS sequence"/>
</dbReference>
<evidence type="ECO:0000313" key="3">
    <source>
        <dbReference type="Proteomes" id="UP000824214"/>
    </source>
</evidence>
<keyword evidence="1" id="KW-0472">Membrane</keyword>
<reference evidence="2" key="2">
    <citation type="submission" date="2021-04" db="EMBL/GenBank/DDBJ databases">
        <authorList>
            <person name="Gilroy R."/>
        </authorList>
    </citation>
    <scope>NUCLEOTIDE SEQUENCE</scope>
    <source>
        <strain evidence="2">ChiBcolR8-3208</strain>
    </source>
</reference>
<keyword evidence="1" id="KW-0812">Transmembrane</keyword>
<feature type="transmembrane region" description="Helical" evidence="1">
    <location>
        <begin position="305"/>
        <end position="327"/>
    </location>
</feature>
<protein>
    <submittedName>
        <fullName evidence="2">Uncharacterized protein</fullName>
    </submittedName>
</protein>
<dbReference type="AlphaFoldDB" id="A0A9D2RZI0"/>
<proteinExistence type="predicted"/>
<accession>A0A9D2RZI0</accession>
<name>A0A9D2RZI0_9FIRM</name>
<reference evidence="2" key="1">
    <citation type="journal article" date="2021" name="PeerJ">
        <title>Extensive microbial diversity within the chicken gut microbiome revealed by metagenomics and culture.</title>
        <authorList>
            <person name="Gilroy R."/>
            <person name="Ravi A."/>
            <person name="Getino M."/>
            <person name="Pursley I."/>
            <person name="Horton D.L."/>
            <person name="Alikhan N.F."/>
            <person name="Baker D."/>
            <person name="Gharbi K."/>
            <person name="Hall N."/>
            <person name="Watson M."/>
            <person name="Adriaenssens E.M."/>
            <person name="Foster-Nyarko E."/>
            <person name="Jarju S."/>
            <person name="Secka A."/>
            <person name="Antonio M."/>
            <person name="Oren A."/>
            <person name="Chaudhuri R.R."/>
            <person name="La Ragione R."/>
            <person name="Hildebrand F."/>
            <person name="Pallen M.J."/>
        </authorList>
    </citation>
    <scope>NUCLEOTIDE SEQUENCE</scope>
    <source>
        <strain evidence="2">ChiBcolR8-3208</strain>
    </source>
</reference>
<dbReference type="EMBL" id="DWXZ01000144">
    <property type="protein sequence ID" value="HJB37791.1"/>
    <property type="molecule type" value="Genomic_DNA"/>
</dbReference>
<keyword evidence="1" id="KW-1133">Transmembrane helix</keyword>
<feature type="transmembrane region" description="Helical" evidence="1">
    <location>
        <begin position="199"/>
        <end position="224"/>
    </location>
</feature>